<evidence type="ECO:0000313" key="2">
    <source>
        <dbReference type="Proteomes" id="UP000479293"/>
    </source>
</evidence>
<proteinExistence type="predicted"/>
<evidence type="ECO:0000313" key="1">
    <source>
        <dbReference type="EMBL" id="MPR33297.1"/>
    </source>
</evidence>
<dbReference type="Proteomes" id="UP000479293">
    <property type="component" value="Unassembled WGS sequence"/>
</dbReference>
<comment type="caution">
    <text evidence="1">The sequence shown here is derived from an EMBL/GenBank/DDBJ whole genome shotgun (WGS) entry which is preliminary data.</text>
</comment>
<sequence length="177" mass="19937">MRVVFLAFVARVVFIGLAAVVIGNVIERVHRIITRHIVLVVVQRGFGLGNEVRFLDRAVRVFFNIEVGEYRNSANLSILQKSLAVDVAVVHRVADIFQDRRKTRRACTTKDGTDDKNPVVGVEIGSYLLEFFRILELVQHHAPDVGIAHKTDVHFHVQQIHFLVALVDGLARKQNIG</sequence>
<dbReference type="EMBL" id="WHLY01000002">
    <property type="protein sequence ID" value="MPR33297.1"/>
    <property type="molecule type" value="Genomic_DNA"/>
</dbReference>
<protein>
    <submittedName>
        <fullName evidence="1">Uncharacterized protein</fullName>
    </submittedName>
</protein>
<organism evidence="1 2">
    <name type="scientific">Salmonirosea aquatica</name>
    <dbReference type="NCBI Taxonomy" id="2654236"/>
    <lineage>
        <taxon>Bacteria</taxon>
        <taxon>Pseudomonadati</taxon>
        <taxon>Bacteroidota</taxon>
        <taxon>Cytophagia</taxon>
        <taxon>Cytophagales</taxon>
        <taxon>Spirosomataceae</taxon>
        <taxon>Salmonirosea</taxon>
    </lineage>
</organism>
<accession>A0A7C9BGQ8</accession>
<keyword evidence="2" id="KW-1185">Reference proteome</keyword>
<dbReference type="AlphaFoldDB" id="A0A7C9BGQ8"/>
<name>A0A7C9BGQ8_9BACT</name>
<reference evidence="1 2" key="1">
    <citation type="submission" date="2019-10" db="EMBL/GenBank/DDBJ databases">
        <title>Draft Genome Sequence of Cytophagaceae sp. SJW1-29.</title>
        <authorList>
            <person name="Choi A."/>
        </authorList>
    </citation>
    <scope>NUCLEOTIDE SEQUENCE [LARGE SCALE GENOMIC DNA]</scope>
    <source>
        <strain evidence="1 2">SJW1-29</strain>
    </source>
</reference>
<gene>
    <name evidence="1" type="ORF">GBK04_07970</name>
</gene>